<evidence type="ECO:0000256" key="7">
    <source>
        <dbReference type="ARBA" id="ARBA00022679"/>
    </source>
</evidence>
<keyword evidence="10" id="KW-0067">ATP-binding</keyword>
<protein>
    <recommendedName>
        <fullName evidence="5">Guanylate kinase</fullName>
        <ecNumber evidence="4">2.7.4.8</ecNumber>
    </recommendedName>
    <alternativeName>
        <fullName evidence="11">GMP kinase</fullName>
    </alternativeName>
</protein>
<dbReference type="SMART" id="SM00072">
    <property type="entry name" value="GuKc"/>
    <property type="match status" value="1"/>
</dbReference>
<evidence type="ECO:0000256" key="9">
    <source>
        <dbReference type="ARBA" id="ARBA00022777"/>
    </source>
</evidence>
<evidence type="ECO:0000256" key="10">
    <source>
        <dbReference type="ARBA" id="ARBA00022840"/>
    </source>
</evidence>
<dbReference type="PROSITE" id="PS50052">
    <property type="entry name" value="GUANYLATE_KINASE_2"/>
    <property type="match status" value="1"/>
</dbReference>
<organism evidence="14">
    <name type="scientific">termite gut metagenome</name>
    <dbReference type="NCBI Taxonomy" id="433724"/>
    <lineage>
        <taxon>unclassified sequences</taxon>
        <taxon>metagenomes</taxon>
        <taxon>organismal metagenomes</taxon>
    </lineage>
</organism>
<keyword evidence="8" id="KW-0547">Nucleotide-binding</keyword>
<dbReference type="Gene3D" id="3.30.63.10">
    <property type="entry name" value="Guanylate Kinase phosphate binding domain"/>
    <property type="match status" value="1"/>
</dbReference>
<dbReference type="InterPro" id="IPR027417">
    <property type="entry name" value="P-loop_NTPase"/>
</dbReference>
<dbReference type="Pfam" id="PF00625">
    <property type="entry name" value="Guanylate_kin"/>
    <property type="match status" value="1"/>
</dbReference>
<dbReference type="FunFam" id="3.30.63.10:FF:000005">
    <property type="entry name" value="Guanylate kinase"/>
    <property type="match status" value="1"/>
</dbReference>
<keyword evidence="7 14" id="KW-0808">Transferase</keyword>
<dbReference type="Gene3D" id="3.40.50.300">
    <property type="entry name" value="P-loop containing nucleotide triphosphate hydrolases"/>
    <property type="match status" value="1"/>
</dbReference>
<evidence type="ECO:0000256" key="11">
    <source>
        <dbReference type="ARBA" id="ARBA00030128"/>
    </source>
</evidence>
<gene>
    <name evidence="14" type="ORF">EZS27_039795</name>
</gene>
<comment type="catalytic activity">
    <reaction evidence="12">
        <text>GMP + ATP = GDP + ADP</text>
        <dbReference type="Rhea" id="RHEA:20780"/>
        <dbReference type="ChEBI" id="CHEBI:30616"/>
        <dbReference type="ChEBI" id="CHEBI:58115"/>
        <dbReference type="ChEBI" id="CHEBI:58189"/>
        <dbReference type="ChEBI" id="CHEBI:456216"/>
        <dbReference type="EC" id="2.7.4.8"/>
    </reaction>
</comment>
<keyword evidence="6" id="KW-0963">Cytoplasm</keyword>
<evidence type="ECO:0000256" key="6">
    <source>
        <dbReference type="ARBA" id="ARBA00022490"/>
    </source>
</evidence>
<dbReference type="CDD" id="cd00071">
    <property type="entry name" value="GMPK"/>
    <property type="match status" value="1"/>
</dbReference>
<sequence length="188" mass="21589">MDRKVIILSAPSGSGKTTIVNYLLQHIPSLSFSISATNRAPRDKEIHGKDYFFISPEEFQQHIANDEFLEYEEVYKEYYYGTLKAQVEQLLKSGRNIIFEVDAVGACNIKKYYGKRALSIFIQPPSIEELRNRLVKRGTDSPETIENRIAKAEYELSFAAKADKIVINHTLEIAQEETLHLVEDFIKQ</sequence>
<evidence type="ECO:0000256" key="5">
    <source>
        <dbReference type="ARBA" id="ARBA00016296"/>
    </source>
</evidence>
<dbReference type="InterPro" id="IPR008144">
    <property type="entry name" value="Guanylate_kin-like_dom"/>
</dbReference>
<evidence type="ECO:0000256" key="4">
    <source>
        <dbReference type="ARBA" id="ARBA00012961"/>
    </source>
</evidence>
<dbReference type="GO" id="GO:0005829">
    <property type="term" value="C:cytosol"/>
    <property type="evidence" value="ECO:0007669"/>
    <property type="project" value="TreeGrafter"/>
</dbReference>
<dbReference type="AlphaFoldDB" id="A0A5J4PJE8"/>
<dbReference type="InterPro" id="IPR008145">
    <property type="entry name" value="GK/Ca_channel_bsu"/>
</dbReference>
<dbReference type="EMBL" id="SNRY01008424">
    <property type="protein sequence ID" value="KAA6308563.1"/>
    <property type="molecule type" value="Genomic_DNA"/>
</dbReference>
<comment type="subcellular location">
    <subcellularLocation>
        <location evidence="2">Cytoplasm</location>
    </subcellularLocation>
</comment>
<evidence type="ECO:0000259" key="13">
    <source>
        <dbReference type="PROSITE" id="PS50052"/>
    </source>
</evidence>
<dbReference type="GO" id="GO:0005524">
    <property type="term" value="F:ATP binding"/>
    <property type="evidence" value="ECO:0007669"/>
    <property type="project" value="UniProtKB-KW"/>
</dbReference>
<dbReference type="EC" id="2.7.4.8" evidence="4"/>
<comment type="caution">
    <text evidence="14">The sequence shown here is derived from an EMBL/GenBank/DDBJ whole genome shotgun (WGS) entry which is preliminary data.</text>
</comment>
<proteinExistence type="inferred from homology"/>
<evidence type="ECO:0000256" key="1">
    <source>
        <dbReference type="ARBA" id="ARBA00003531"/>
    </source>
</evidence>
<dbReference type="GO" id="GO:0004385">
    <property type="term" value="F:GMP kinase activity"/>
    <property type="evidence" value="ECO:0007669"/>
    <property type="project" value="UniProtKB-EC"/>
</dbReference>
<dbReference type="NCBIfam" id="TIGR03263">
    <property type="entry name" value="guanyl_kin"/>
    <property type="match status" value="1"/>
</dbReference>
<keyword evidence="9 14" id="KW-0418">Kinase</keyword>
<dbReference type="PANTHER" id="PTHR23117">
    <property type="entry name" value="GUANYLATE KINASE-RELATED"/>
    <property type="match status" value="1"/>
</dbReference>
<reference evidence="14" key="1">
    <citation type="submission" date="2019-03" db="EMBL/GenBank/DDBJ databases">
        <title>Single cell metagenomics reveals metabolic interactions within the superorganism composed of flagellate Streblomastix strix and complex community of Bacteroidetes bacteria on its surface.</title>
        <authorList>
            <person name="Treitli S.C."/>
            <person name="Kolisko M."/>
            <person name="Husnik F."/>
            <person name="Keeling P."/>
            <person name="Hampl V."/>
        </authorList>
    </citation>
    <scope>NUCLEOTIDE SEQUENCE</scope>
    <source>
        <strain evidence="14">STM</strain>
    </source>
</reference>
<dbReference type="InterPro" id="IPR017665">
    <property type="entry name" value="Guanylate_kinase"/>
</dbReference>
<evidence type="ECO:0000313" key="14">
    <source>
        <dbReference type="EMBL" id="KAA6308563.1"/>
    </source>
</evidence>
<evidence type="ECO:0000256" key="3">
    <source>
        <dbReference type="ARBA" id="ARBA00005790"/>
    </source>
</evidence>
<name>A0A5J4PJE8_9ZZZZ</name>
<evidence type="ECO:0000256" key="12">
    <source>
        <dbReference type="ARBA" id="ARBA00048594"/>
    </source>
</evidence>
<accession>A0A5J4PJE8</accession>
<comment type="function">
    <text evidence="1">Essential for recycling GMP and indirectly, cGMP.</text>
</comment>
<evidence type="ECO:0000256" key="8">
    <source>
        <dbReference type="ARBA" id="ARBA00022741"/>
    </source>
</evidence>
<comment type="similarity">
    <text evidence="3">Belongs to the guanylate kinase family.</text>
</comment>
<dbReference type="HAMAP" id="MF_00328">
    <property type="entry name" value="Guanylate_kinase"/>
    <property type="match status" value="1"/>
</dbReference>
<evidence type="ECO:0000256" key="2">
    <source>
        <dbReference type="ARBA" id="ARBA00004496"/>
    </source>
</evidence>
<feature type="domain" description="Guanylate kinase-like" evidence="13">
    <location>
        <begin position="3"/>
        <end position="183"/>
    </location>
</feature>
<dbReference type="SUPFAM" id="SSF52540">
    <property type="entry name" value="P-loop containing nucleoside triphosphate hydrolases"/>
    <property type="match status" value="1"/>
</dbReference>
<dbReference type="PANTHER" id="PTHR23117:SF13">
    <property type="entry name" value="GUANYLATE KINASE"/>
    <property type="match status" value="1"/>
</dbReference>